<dbReference type="Gene3D" id="1.10.287.1890">
    <property type="match status" value="1"/>
</dbReference>
<dbReference type="AlphaFoldDB" id="A0AAF0YIY1"/>
<reference evidence="2" key="1">
    <citation type="submission" date="2017-09" db="EMBL/GenBank/DDBJ databases">
        <title>Bacterial strain isolated from the female urinary microbiota.</title>
        <authorList>
            <person name="Thomas-White K."/>
            <person name="Kumar N."/>
            <person name="Forster S."/>
            <person name="Putonti C."/>
            <person name="Lawley T."/>
            <person name="Wolfe A.J."/>
        </authorList>
    </citation>
    <scope>NUCLEOTIDE SEQUENCE [LARGE SCALE GENOMIC DNA]</scope>
    <source>
        <strain evidence="2">UMB0959</strain>
    </source>
</reference>
<name>A0AAF0YIY1_9STAP</name>
<dbReference type="Proteomes" id="UP000243626">
    <property type="component" value="Chromosome"/>
</dbReference>
<dbReference type="RefSeq" id="WP_317846600.1">
    <property type="nucleotide sequence ID" value="NZ_CP136964.1"/>
</dbReference>
<dbReference type="PANTHER" id="PTHR38451">
    <property type="entry name" value="TRNA (ADENINE(22)-N(1))-METHYLTRANSFERASE"/>
    <property type="match status" value="1"/>
</dbReference>
<organism evidence="1 2">
    <name type="scientific">Nosocomiicoccus massiliensis</name>
    <dbReference type="NCBI Taxonomy" id="1232430"/>
    <lineage>
        <taxon>Bacteria</taxon>
        <taxon>Bacillati</taxon>
        <taxon>Bacillota</taxon>
        <taxon>Bacilli</taxon>
        <taxon>Bacillales</taxon>
        <taxon>Staphylococcaceae</taxon>
        <taxon>Nosocomiicoccus</taxon>
    </lineage>
</organism>
<evidence type="ECO:0000313" key="2">
    <source>
        <dbReference type="Proteomes" id="UP000243626"/>
    </source>
</evidence>
<dbReference type="PIRSF" id="PIRSF018637">
    <property type="entry name" value="TrmK"/>
    <property type="match status" value="1"/>
</dbReference>
<proteinExistence type="predicted"/>
<dbReference type="InterPro" id="IPR006901">
    <property type="entry name" value="TrmK"/>
</dbReference>
<dbReference type="SUPFAM" id="SSF53335">
    <property type="entry name" value="S-adenosyl-L-methionine-dependent methyltransferases"/>
    <property type="match status" value="1"/>
</dbReference>
<evidence type="ECO:0000313" key="1">
    <source>
        <dbReference type="EMBL" id="WOS96453.1"/>
    </source>
</evidence>
<dbReference type="EMBL" id="CP136964">
    <property type="protein sequence ID" value="WOS96453.1"/>
    <property type="molecule type" value="Genomic_DNA"/>
</dbReference>
<gene>
    <name evidence="1" type="ORF">CJ229_001530</name>
</gene>
<accession>A0AAF0YIY1</accession>
<dbReference type="KEGG" id="nmy:CJ229_001530"/>
<dbReference type="Pfam" id="PF04816">
    <property type="entry name" value="TrmK"/>
    <property type="match status" value="1"/>
</dbReference>
<sequence length="226" mass="25928">MIDTRLKAVSKYVVGERLLDVGSDHAYLPIYLIEQNKIKYAVAGEVVKGPFENSKSNVKGYKFDDKIDVRLGSGLSVIQKDEQFDTITICGMGGPLIASIIKEGISYLNNTPRFVVSSNVYGESVRREMANLNYKIISEEINFYNNKFYELIVFEYGEDDLSDLEFKFGPINLKDRTNLFLLKLQKDKEHLQHIKSQIEQSSKKTDKLEEITNDINLINQVINHEY</sequence>
<dbReference type="InterPro" id="IPR029063">
    <property type="entry name" value="SAM-dependent_MTases_sf"/>
</dbReference>
<protein>
    <submittedName>
        <fullName evidence="1">tRNA (Adenine(22)-N(1))-methyltransferase TrmK</fullName>
    </submittedName>
</protein>
<keyword evidence="2" id="KW-1185">Reference proteome</keyword>
<dbReference type="GO" id="GO:0160105">
    <property type="term" value="F:tRNA (adenine(22)-N1)-methyltransferase activity"/>
    <property type="evidence" value="ECO:0007669"/>
    <property type="project" value="InterPro"/>
</dbReference>
<dbReference type="PANTHER" id="PTHR38451:SF1">
    <property type="entry name" value="TRNA (ADENINE(22)-N(1))-METHYLTRANSFERASE"/>
    <property type="match status" value="1"/>
</dbReference>
<dbReference type="Gene3D" id="3.40.50.150">
    <property type="entry name" value="Vaccinia Virus protein VP39"/>
    <property type="match status" value="1"/>
</dbReference>